<sequence length="768" mass="80238">MTSTSIMGGTGSTSRTTALPILPLHAERLRVAIIAENFLPKIDGSTITLAHLLTHLQTCGLQAMLFGPEGGMSEYAGAPLFGTFGVPLRVYPGLKVNFLSPPFLAALRAFAPHVIHLVDPIWLGVQALVGIKILFPHVPIITSHHTNLATYAEVFGCPYWGGRVWQIHAYLHSFAHTTLVPSHSTAALLAEKGFANLRVVGRGVDRYRADSGSAAARAISISDSGVEDGGRQEGRDGGIEIGDGVGGFSPTLRSQTLRASCGATPSTTIILSVGRLSPEKNLTLLVEAFAILPPSIRNGRPANHSGGNGKVKEGGAKLVFVGDGPWAGELRGVCCARGLRCVDLCVGVGAAGKGDVESADVVFTGQLTGRALGEAFASADVMSSPSITETFGQVTLQGMASGLPVVGLYVEGTADLVTHLETGLLLDVHACAPPPPRASGWGSLLGLGAASSCSTSRGSAIDDNTRKAGFRPIPERTTSDDTKPWAPLCELSPHARVASYSSCHHMMQASTSSAPSSLFFSAASTSSAWPTIAGRYACLLETLIAGDEGRLLREEMGRRAYERSQAFTWEGCSGRMVQAYVDAVGWGAYGTVNFNDGGVEVEESGSASTSTSPTLEPSSPQLPPSPTPTLVSAGFSPTLSPKFSALSPMANLSSASLLLPPPILDPAELSLTNVHAHTLSLSPPLTPSTHDSITKPTERPLAFRHLDTRVPRAQGVVGQQWKALPAPLQTVVDAFVVVHALFAATMTHAAYMVPTVGDLVGGAYGWGR</sequence>
<name>A0AAD7K974_9AGAR</name>
<dbReference type="Proteomes" id="UP001215598">
    <property type="component" value="Unassembled WGS sequence"/>
</dbReference>
<dbReference type="AlphaFoldDB" id="A0AAD7K974"/>
<dbReference type="SUPFAM" id="SSF53756">
    <property type="entry name" value="UDP-Glycosyltransferase/glycogen phosphorylase"/>
    <property type="match status" value="1"/>
</dbReference>
<dbReference type="InterPro" id="IPR028098">
    <property type="entry name" value="Glyco_trans_4-like_N"/>
</dbReference>
<dbReference type="PANTHER" id="PTHR45947:SF3">
    <property type="entry name" value="SULFOQUINOVOSYL TRANSFERASE SQD2"/>
    <property type="match status" value="1"/>
</dbReference>
<gene>
    <name evidence="3" type="ORF">B0H16DRAFT_726462</name>
</gene>
<dbReference type="Gene3D" id="3.40.50.2000">
    <property type="entry name" value="Glycogen Phosphorylase B"/>
    <property type="match status" value="2"/>
</dbReference>
<dbReference type="Pfam" id="PF13692">
    <property type="entry name" value="Glyco_trans_1_4"/>
    <property type="match status" value="1"/>
</dbReference>
<feature type="compositionally biased region" description="Low complexity" evidence="1">
    <location>
        <begin position="606"/>
        <end position="619"/>
    </location>
</feature>
<dbReference type="Pfam" id="PF13439">
    <property type="entry name" value="Glyco_transf_4"/>
    <property type="match status" value="1"/>
</dbReference>
<dbReference type="PANTHER" id="PTHR45947">
    <property type="entry name" value="SULFOQUINOVOSYL TRANSFERASE SQD2"/>
    <property type="match status" value="1"/>
</dbReference>
<comment type="caution">
    <text evidence="3">The sequence shown here is derived from an EMBL/GenBank/DDBJ whole genome shotgun (WGS) entry which is preliminary data.</text>
</comment>
<evidence type="ECO:0000313" key="3">
    <source>
        <dbReference type="EMBL" id="KAJ7779822.1"/>
    </source>
</evidence>
<dbReference type="InterPro" id="IPR050194">
    <property type="entry name" value="Glycosyltransferase_grp1"/>
</dbReference>
<protein>
    <recommendedName>
        <fullName evidence="2">Glycosyltransferase subfamily 4-like N-terminal domain-containing protein</fullName>
    </recommendedName>
</protein>
<evidence type="ECO:0000259" key="2">
    <source>
        <dbReference type="Pfam" id="PF13439"/>
    </source>
</evidence>
<feature type="region of interest" description="Disordered" evidence="1">
    <location>
        <begin position="458"/>
        <end position="481"/>
    </location>
</feature>
<evidence type="ECO:0000313" key="4">
    <source>
        <dbReference type="Proteomes" id="UP001215598"/>
    </source>
</evidence>
<organism evidence="3 4">
    <name type="scientific">Mycena metata</name>
    <dbReference type="NCBI Taxonomy" id="1033252"/>
    <lineage>
        <taxon>Eukaryota</taxon>
        <taxon>Fungi</taxon>
        <taxon>Dikarya</taxon>
        <taxon>Basidiomycota</taxon>
        <taxon>Agaricomycotina</taxon>
        <taxon>Agaricomycetes</taxon>
        <taxon>Agaricomycetidae</taxon>
        <taxon>Agaricales</taxon>
        <taxon>Marasmiineae</taxon>
        <taxon>Mycenaceae</taxon>
        <taxon>Mycena</taxon>
    </lineage>
</organism>
<keyword evidence="4" id="KW-1185">Reference proteome</keyword>
<dbReference type="EMBL" id="JARKIB010000005">
    <property type="protein sequence ID" value="KAJ7779822.1"/>
    <property type="molecule type" value="Genomic_DNA"/>
</dbReference>
<feature type="region of interest" description="Disordered" evidence="1">
    <location>
        <begin position="600"/>
        <end position="633"/>
    </location>
</feature>
<reference evidence="3" key="1">
    <citation type="submission" date="2023-03" db="EMBL/GenBank/DDBJ databases">
        <title>Massive genome expansion in bonnet fungi (Mycena s.s.) driven by repeated elements and novel gene families across ecological guilds.</title>
        <authorList>
            <consortium name="Lawrence Berkeley National Laboratory"/>
            <person name="Harder C.B."/>
            <person name="Miyauchi S."/>
            <person name="Viragh M."/>
            <person name="Kuo A."/>
            <person name="Thoen E."/>
            <person name="Andreopoulos B."/>
            <person name="Lu D."/>
            <person name="Skrede I."/>
            <person name="Drula E."/>
            <person name="Henrissat B."/>
            <person name="Morin E."/>
            <person name="Kohler A."/>
            <person name="Barry K."/>
            <person name="LaButti K."/>
            <person name="Morin E."/>
            <person name="Salamov A."/>
            <person name="Lipzen A."/>
            <person name="Mereny Z."/>
            <person name="Hegedus B."/>
            <person name="Baldrian P."/>
            <person name="Stursova M."/>
            <person name="Weitz H."/>
            <person name="Taylor A."/>
            <person name="Grigoriev I.V."/>
            <person name="Nagy L.G."/>
            <person name="Martin F."/>
            <person name="Kauserud H."/>
        </authorList>
    </citation>
    <scope>NUCLEOTIDE SEQUENCE</scope>
    <source>
        <strain evidence="3">CBHHK182m</strain>
    </source>
</reference>
<accession>A0AAD7K974</accession>
<feature type="domain" description="Glycosyltransferase subfamily 4-like N-terminal" evidence="2">
    <location>
        <begin position="43"/>
        <end position="206"/>
    </location>
</feature>
<evidence type="ECO:0000256" key="1">
    <source>
        <dbReference type="SAM" id="MobiDB-lite"/>
    </source>
</evidence>
<proteinExistence type="predicted"/>